<sequence length="278" mass="31902">MLNLLKSLLGFAKKTPAPAPGPQRERECYFLTRLPPEIRIQIYNCLFDHDTIHLLHNKDQISHIRTPERGRTRFMYAPYSVRKPEISSILLTCRQIHREAAPLFYSRPIFRVSLQETWNVFAKLIGPENLSNVRSLQAPANLQVQNLAGPSSSSVHGQPRAGSTAWTSASAGCGYKDDERKVYDEFCEVLTSKMRGLKDLMLVLVSLPEGLSRSLEAEWHAPFQRMRGLQMFALEIRNERDAEAEDTRELVRFLKETVCAPRDDHFNKDRVDVFNFDV</sequence>
<name>A0A1D2JQ17_PARBR</name>
<accession>A0A1D2JQ17</accession>
<protein>
    <recommendedName>
        <fullName evidence="1">DUF7730 domain-containing protein</fullName>
    </recommendedName>
</protein>
<reference evidence="2 3" key="1">
    <citation type="submission" date="2016-06" db="EMBL/GenBank/DDBJ databases">
        <authorList>
            <person name="Kjaerup R.B."/>
            <person name="Dalgaard T.S."/>
            <person name="Juul-Madsen H.R."/>
        </authorList>
    </citation>
    <scope>NUCLEOTIDE SEQUENCE [LARGE SCALE GENOMIC DNA]</scope>
    <source>
        <strain evidence="2 3">Pb300</strain>
    </source>
</reference>
<dbReference type="VEuPathDB" id="FungiDB:PADG_07578"/>
<evidence type="ECO:0000313" key="2">
    <source>
        <dbReference type="EMBL" id="ODH45278.1"/>
    </source>
</evidence>
<gene>
    <name evidence="2" type="ORF">ACO22_00275</name>
</gene>
<dbReference type="Proteomes" id="UP000242814">
    <property type="component" value="Unassembled WGS sequence"/>
</dbReference>
<dbReference type="InterPro" id="IPR056632">
    <property type="entry name" value="DUF7730"/>
</dbReference>
<dbReference type="VEuPathDB" id="FungiDB:PABG_06373"/>
<evidence type="ECO:0000313" key="3">
    <source>
        <dbReference type="Proteomes" id="UP000242814"/>
    </source>
</evidence>
<feature type="domain" description="DUF7730" evidence="1">
    <location>
        <begin position="26"/>
        <end position="212"/>
    </location>
</feature>
<proteinExistence type="predicted"/>
<dbReference type="AlphaFoldDB" id="A0A1D2JQ17"/>
<organism evidence="2 3">
    <name type="scientific">Paracoccidioides brasiliensis</name>
    <dbReference type="NCBI Taxonomy" id="121759"/>
    <lineage>
        <taxon>Eukaryota</taxon>
        <taxon>Fungi</taxon>
        <taxon>Dikarya</taxon>
        <taxon>Ascomycota</taxon>
        <taxon>Pezizomycotina</taxon>
        <taxon>Eurotiomycetes</taxon>
        <taxon>Eurotiomycetidae</taxon>
        <taxon>Onygenales</taxon>
        <taxon>Ajellomycetaceae</taxon>
        <taxon>Paracoccidioides</taxon>
    </lineage>
</organism>
<dbReference type="EMBL" id="LZYO01000004">
    <property type="protein sequence ID" value="ODH45278.1"/>
    <property type="molecule type" value="Genomic_DNA"/>
</dbReference>
<evidence type="ECO:0000259" key="1">
    <source>
        <dbReference type="Pfam" id="PF24864"/>
    </source>
</evidence>
<dbReference type="PANTHER" id="PTHR38790">
    <property type="entry name" value="2EXR DOMAIN-CONTAINING PROTEIN-RELATED"/>
    <property type="match status" value="1"/>
</dbReference>
<dbReference type="PANTHER" id="PTHR38790:SF4">
    <property type="entry name" value="2EXR DOMAIN-CONTAINING PROTEIN"/>
    <property type="match status" value="1"/>
</dbReference>
<dbReference type="Pfam" id="PF24864">
    <property type="entry name" value="DUF7730"/>
    <property type="match status" value="1"/>
</dbReference>
<comment type="caution">
    <text evidence="2">The sequence shown here is derived from an EMBL/GenBank/DDBJ whole genome shotgun (WGS) entry which is preliminary data.</text>
</comment>